<dbReference type="InterPro" id="IPR051159">
    <property type="entry name" value="Hexapeptide_acetyltransf"/>
</dbReference>
<dbReference type="InterPro" id="IPR011004">
    <property type="entry name" value="Trimer_LpxA-like_sf"/>
</dbReference>
<dbReference type="Proteomes" id="UP000623681">
    <property type="component" value="Unassembled WGS sequence"/>
</dbReference>
<protein>
    <recommendedName>
        <fullName evidence="3">Acyltransferase</fullName>
    </recommendedName>
</protein>
<evidence type="ECO:0008006" key="3">
    <source>
        <dbReference type="Google" id="ProtNLM"/>
    </source>
</evidence>
<dbReference type="SUPFAM" id="SSF51161">
    <property type="entry name" value="Trimeric LpxA-like enzymes"/>
    <property type="match status" value="1"/>
</dbReference>
<dbReference type="Gene3D" id="2.160.10.10">
    <property type="entry name" value="Hexapeptide repeat proteins"/>
    <property type="match status" value="1"/>
</dbReference>
<dbReference type="PANTHER" id="PTHR23416">
    <property type="entry name" value="SIALIC ACID SYNTHASE-RELATED"/>
    <property type="match status" value="1"/>
</dbReference>
<dbReference type="EMBL" id="JAESWA010000022">
    <property type="protein sequence ID" value="MBL4932591.1"/>
    <property type="molecule type" value="Genomic_DNA"/>
</dbReference>
<dbReference type="RefSeq" id="WP_202767936.1">
    <property type="nucleotide sequence ID" value="NZ_JAESWA010000022.1"/>
</dbReference>
<gene>
    <name evidence="1" type="ORF">JK634_12280</name>
</gene>
<reference evidence="1" key="1">
    <citation type="submission" date="2021-01" db="EMBL/GenBank/DDBJ databases">
        <title>Genome public.</title>
        <authorList>
            <person name="Liu C."/>
            <person name="Sun Q."/>
        </authorList>
    </citation>
    <scope>NUCLEOTIDE SEQUENCE</scope>
    <source>
        <strain evidence="1">YIM B02565</strain>
    </source>
</reference>
<evidence type="ECO:0000313" key="1">
    <source>
        <dbReference type="EMBL" id="MBL4932591.1"/>
    </source>
</evidence>
<organism evidence="1 2">
    <name type="scientific">Clostridium paridis</name>
    <dbReference type="NCBI Taxonomy" id="2803863"/>
    <lineage>
        <taxon>Bacteria</taxon>
        <taxon>Bacillati</taxon>
        <taxon>Bacillota</taxon>
        <taxon>Clostridia</taxon>
        <taxon>Eubacteriales</taxon>
        <taxon>Clostridiaceae</taxon>
        <taxon>Clostridium</taxon>
    </lineage>
</organism>
<dbReference type="AlphaFoldDB" id="A0A937K3P3"/>
<name>A0A937K3P3_9CLOT</name>
<accession>A0A937K3P3</accession>
<comment type="caution">
    <text evidence="1">The sequence shown here is derived from an EMBL/GenBank/DDBJ whole genome shotgun (WGS) entry which is preliminary data.</text>
</comment>
<sequence>MFKKIELGIKWLRSKFYSLKYQVRSKCQFENVRLWHSPKGTIRIGNQVNILRRTELRALKEQPIIIGNNTFINFDCIIRPNVTIGSNVSVGPGVHFISDNHKMGPSERRAGDASFDAIQVEDGCWIGANVTIISNVKIGKGSVIAAGAVVTRDCEPNSLYAGVPAKLVKKLN</sequence>
<keyword evidence="2" id="KW-1185">Reference proteome</keyword>
<evidence type="ECO:0000313" key="2">
    <source>
        <dbReference type="Proteomes" id="UP000623681"/>
    </source>
</evidence>
<dbReference type="Pfam" id="PF00132">
    <property type="entry name" value="Hexapep"/>
    <property type="match status" value="2"/>
</dbReference>
<dbReference type="InterPro" id="IPR001451">
    <property type="entry name" value="Hexapep"/>
</dbReference>
<proteinExistence type="predicted"/>